<reference evidence="3" key="1">
    <citation type="submission" date="2022-11" db="UniProtKB">
        <authorList>
            <consortium name="WormBaseParasite"/>
        </authorList>
    </citation>
    <scope>IDENTIFICATION</scope>
</reference>
<feature type="compositionally biased region" description="Basic and acidic residues" evidence="1">
    <location>
        <begin position="34"/>
        <end position="45"/>
    </location>
</feature>
<feature type="compositionally biased region" description="Polar residues" evidence="1">
    <location>
        <begin position="7"/>
        <end position="20"/>
    </location>
</feature>
<evidence type="ECO:0000256" key="1">
    <source>
        <dbReference type="SAM" id="MobiDB-lite"/>
    </source>
</evidence>
<name>A0A915PEA7_9BILA</name>
<accession>A0A915PEA7</accession>
<evidence type="ECO:0000313" key="3">
    <source>
        <dbReference type="WBParaSite" id="sdigi.contig126.g4855.t1"/>
    </source>
</evidence>
<dbReference type="WBParaSite" id="sdigi.contig126.g4855.t1">
    <property type="protein sequence ID" value="sdigi.contig126.g4855.t1"/>
    <property type="gene ID" value="sdigi.contig126.g4855"/>
</dbReference>
<protein>
    <submittedName>
        <fullName evidence="3">Uncharacterized protein</fullName>
    </submittedName>
</protein>
<sequence>MIVPIASGSTCDISASSKGSSPAFVDVEESVLTESERNVKPEKPLPEGNADQPISTQHRTLQQYPFGGVPVFKLPGGKGKLPSRPPSLLCAQSHWFIGI</sequence>
<feature type="region of interest" description="Disordered" evidence="1">
    <location>
        <begin position="1"/>
        <end position="53"/>
    </location>
</feature>
<dbReference type="Proteomes" id="UP000887581">
    <property type="component" value="Unplaced"/>
</dbReference>
<evidence type="ECO:0000313" key="2">
    <source>
        <dbReference type="Proteomes" id="UP000887581"/>
    </source>
</evidence>
<proteinExistence type="predicted"/>
<dbReference type="AlphaFoldDB" id="A0A915PEA7"/>
<keyword evidence="2" id="KW-1185">Reference proteome</keyword>
<organism evidence="2 3">
    <name type="scientific">Setaria digitata</name>
    <dbReference type="NCBI Taxonomy" id="48799"/>
    <lineage>
        <taxon>Eukaryota</taxon>
        <taxon>Metazoa</taxon>
        <taxon>Ecdysozoa</taxon>
        <taxon>Nematoda</taxon>
        <taxon>Chromadorea</taxon>
        <taxon>Rhabditida</taxon>
        <taxon>Spirurina</taxon>
        <taxon>Spiruromorpha</taxon>
        <taxon>Filarioidea</taxon>
        <taxon>Setariidae</taxon>
        <taxon>Setaria</taxon>
    </lineage>
</organism>